<keyword evidence="1" id="KW-0732">Signal</keyword>
<name>A0A0F8A632_9HYPO</name>
<dbReference type="PANTHER" id="PTHR42886:SF87">
    <property type="entry name" value="AB HYDROLASE-1 DOMAIN-CONTAINING PROTEIN"/>
    <property type="match status" value="1"/>
</dbReference>
<dbReference type="Proteomes" id="UP000054481">
    <property type="component" value="Unassembled WGS sequence"/>
</dbReference>
<sequence>MLLTVLFLTCLQLVAARNGKRCKNIAIPFYLTARNVVFNTHIPNSQIEVTNFMLDLTRHGRNLTNELMTGYRQVSGVYELSTTYCEPKSGPGSRLQILTHGIGFDRHYWDFYYNNYKYSYVNKAIENGWSTLTWDRPGVGHSSKGNALTEIQIALEVAALRALTQWVKDGFLPQHKHKNSKIVHAGHSFGSSITMAMTHEYPHMSDGIILTGFSQIPNFFAAFLLATGFVPAKDVFESYTFWPGYFSAKTEVALMVDFFAPNDFDPSILGAAMKTGQPATIGELLTLGSIPAKSNFAGPVQIVTGQRDIPFCGGDCNFVGGMNTTAKSMLEMSRRNFPYASTFSTNVIPNAGHGLNYQYSYNKTYTAMHEFLNYQFPPPPRPTETEIHVIVTSASTYYEAPTQSASSAP</sequence>
<dbReference type="EMBL" id="KQ030511">
    <property type="protein sequence ID" value="KJZ76374.1"/>
    <property type="molecule type" value="Genomic_DNA"/>
</dbReference>
<dbReference type="InterPro" id="IPR029058">
    <property type="entry name" value="AB_hydrolase_fold"/>
</dbReference>
<feature type="domain" description="AB hydrolase-1" evidence="2">
    <location>
        <begin position="97"/>
        <end position="357"/>
    </location>
</feature>
<evidence type="ECO:0000259" key="2">
    <source>
        <dbReference type="Pfam" id="PF12697"/>
    </source>
</evidence>
<proteinExistence type="predicted"/>
<reference evidence="3 4" key="1">
    <citation type="journal article" date="2014" name="Genome Biol. Evol.">
        <title>Comparative genomics and transcriptomics analyses reveal divergent lifestyle features of nematode endoparasitic fungus Hirsutella minnesotensis.</title>
        <authorList>
            <person name="Lai Y."/>
            <person name="Liu K."/>
            <person name="Zhang X."/>
            <person name="Zhang X."/>
            <person name="Li K."/>
            <person name="Wang N."/>
            <person name="Shu C."/>
            <person name="Wu Y."/>
            <person name="Wang C."/>
            <person name="Bushley K.E."/>
            <person name="Xiang M."/>
            <person name="Liu X."/>
        </authorList>
    </citation>
    <scope>NUCLEOTIDE SEQUENCE [LARGE SCALE GENOMIC DNA]</scope>
    <source>
        <strain evidence="3 4">3608</strain>
    </source>
</reference>
<dbReference type="Pfam" id="PF12697">
    <property type="entry name" value="Abhydrolase_6"/>
    <property type="match status" value="1"/>
</dbReference>
<dbReference type="InterPro" id="IPR000073">
    <property type="entry name" value="AB_hydrolase_1"/>
</dbReference>
<feature type="chain" id="PRO_5002526635" description="AB hydrolase-1 domain-containing protein" evidence="1">
    <location>
        <begin position="17"/>
        <end position="409"/>
    </location>
</feature>
<evidence type="ECO:0000313" key="4">
    <source>
        <dbReference type="Proteomes" id="UP000054481"/>
    </source>
</evidence>
<protein>
    <recommendedName>
        <fullName evidence="2">AB hydrolase-1 domain-containing protein</fullName>
    </recommendedName>
</protein>
<keyword evidence="4" id="KW-1185">Reference proteome</keyword>
<dbReference type="Gene3D" id="3.40.50.1820">
    <property type="entry name" value="alpha/beta hydrolase"/>
    <property type="match status" value="1"/>
</dbReference>
<evidence type="ECO:0000256" key="1">
    <source>
        <dbReference type="SAM" id="SignalP"/>
    </source>
</evidence>
<evidence type="ECO:0000313" key="3">
    <source>
        <dbReference type="EMBL" id="KJZ76374.1"/>
    </source>
</evidence>
<gene>
    <name evidence="3" type="ORF">HIM_04103</name>
</gene>
<organism evidence="3 4">
    <name type="scientific">Hirsutella minnesotensis 3608</name>
    <dbReference type="NCBI Taxonomy" id="1043627"/>
    <lineage>
        <taxon>Eukaryota</taxon>
        <taxon>Fungi</taxon>
        <taxon>Dikarya</taxon>
        <taxon>Ascomycota</taxon>
        <taxon>Pezizomycotina</taxon>
        <taxon>Sordariomycetes</taxon>
        <taxon>Hypocreomycetidae</taxon>
        <taxon>Hypocreales</taxon>
        <taxon>Ophiocordycipitaceae</taxon>
        <taxon>Hirsutella</taxon>
    </lineage>
</organism>
<feature type="signal peptide" evidence="1">
    <location>
        <begin position="1"/>
        <end position="16"/>
    </location>
</feature>
<accession>A0A0F8A632</accession>
<dbReference type="SUPFAM" id="SSF53474">
    <property type="entry name" value="alpha/beta-Hydrolases"/>
    <property type="match status" value="1"/>
</dbReference>
<dbReference type="OrthoDB" id="190201at2759"/>
<dbReference type="AlphaFoldDB" id="A0A0F8A632"/>
<dbReference type="PANTHER" id="PTHR42886">
    <property type="entry name" value="RE40534P-RELATED"/>
    <property type="match status" value="1"/>
</dbReference>